<proteinExistence type="predicted"/>
<organism evidence="3 4">
    <name type="scientific">Actinomadura vinacea</name>
    <dbReference type="NCBI Taxonomy" id="115336"/>
    <lineage>
        <taxon>Bacteria</taxon>
        <taxon>Bacillati</taxon>
        <taxon>Actinomycetota</taxon>
        <taxon>Actinomycetes</taxon>
        <taxon>Streptosporangiales</taxon>
        <taxon>Thermomonosporaceae</taxon>
        <taxon>Actinomadura</taxon>
    </lineage>
</organism>
<comment type="caution">
    <text evidence="3">The sequence shown here is derived from an EMBL/GenBank/DDBJ whole genome shotgun (WGS) entry which is preliminary data.</text>
</comment>
<dbReference type="Pfam" id="PF02310">
    <property type="entry name" value="B12-binding"/>
    <property type="match status" value="1"/>
</dbReference>
<dbReference type="RefSeq" id="WP_344593548.1">
    <property type="nucleotide sequence ID" value="NZ_BAAARW010000022.1"/>
</dbReference>
<reference evidence="4" key="1">
    <citation type="journal article" date="2019" name="Int. J. Syst. Evol. Microbiol.">
        <title>The Global Catalogue of Microorganisms (GCM) 10K type strain sequencing project: providing services to taxonomists for standard genome sequencing and annotation.</title>
        <authorList>
            <consortium name="The Broad Institute Genomics Platform"/>
            <consortium name="The Broad Institute Genome Sequencing Center for Infectious Disease"/>
            <person name="Wu L."/>
            <person name="Ma J."/>
        </authorList>
    </citation>
    <scope>NUCLEOTIDE SEQUENCE [LARGE SCALE GENOMIC DNA]</scope>
    <source>
        <strain evidence="4">JCM 3325</strain>
    </source>
</reference>
<feature type="region of interest" description="Disordered" evidence="1">
    <location>
        <begin position="1"/>
        <end position="30"/>
    </location>
</feature>
<keyword evidence="4" id="KW-1185">Reference proteome</keyword>
<evidence type="ECO:0000259" key="2">
    <source>
        <dbReference type="PROSITE" id="PS51332"/>
    </source>
</evidence>
<evidence type="ECO:0000256" key="1">
    <source>
        <dbReference type="SAM" id="MobiDB-lite"/>
    </source>
</evidence>
<name>A0ABP5WZF2_9ACTN</name>
<evidence type="ECO:0000313" key="3">
    <source>
        <dbReference type="EMBL" id="GAA2437739.1"/>
    </source>
</evidence>
<dbReference type="PROSITE" id="PS51332">
    <property type="entry name" value="B12_BINDING"/>
    <property type="match status" value="1"/>
</dbReference>
<sequence>MTEVTARTGVPPSPPRPSGRTGQTAVVASTPSDSHTWGLVVLQCVLEEAGFFVRNLGACCPAALLLSECRAAPPDLVAISTVNGHGRVEGADLISVFRRVPGLSDVPVVIGGMLTTGGADHREVVAELTALGYTGVYVGDEALQRFRVHLASADSHAR</sequence>
<protein>
    <recommendedName>
        <fullName evidence="2">B12-binding domain-containing protein</fullName>
    </recommendedName>
</protein>
<dbReference type="Gene3D" id="3.40.50.280">
    <property type="entry name" value="Cobalamin-binding domain"/>
    <property type="match status" value="1"/>
</dbReference>
<dbReference type="CDD" id="cd02065">
    <property type="entry name" value="B12-binding_like"/>
    <property type="match status" value="1"/>
</dbReference>
<dbReference type="InterPro" id="IPR006158">
    <property type="entry name" value="Cobalamin-bd"/>
</dbReference>
<gene>
    <name evidence="3" type="ORF">GCM10010191_60910</name>
</gene>
<evidence type="ECO:0000313" key="4">
    <source>
        <dbReference type="Proteomes" id="UP001501231"/>
    </source>
</evidence>
<dbReference type="EMBL" id="BAAARW010000022">
    <property type="protein sequence ID" value="GAA2437739.1"/>
    <property type="molecule type" value="Genomic_DNA"/>
</dbReference>
<dbReference type="InterPro" id="IPR036724">
    <property type="entry name" value="Cobalamin-bd_sf"/>
</dbReference>
<feature type="domain" description="B12-binding" evidence="2">
    <location>
        <begin position="22"/>
        <end position="157"/>
    </location>
</feature>
<dbReference type="SUPFAM" id="SSF52242">
    <property type="entry name" value="Cobalamin (vitamin B12)-binding domain"/>
    <property type="match status" value="1"/>
</dbReference>
<dbReference type="Proteomes" id="UP001501231">
    <property type="component" value="Unassembled WGS sequence"/>
</dbReference>
<accession>A0ABP5WZF2</accession>